<evidence type="ECO:0000256" key="4">
    <source>
        <dbReference type="ARBA" id="ARBA00023242"/>
    </source>
</evidence>
<dbReference type="PANTHER" id="PTHR19848:SF0">
    <property type="entry name" value="NOTCHLESS PROTEIN HOMOLOG 1"/>
    <property type="match status" value="1"/>
</dbReference>
<evidence type="ECO:0000256" key="2">
    <source>
        <dbReference type="ARBA" id="ARBA00022574"/>
    </source>
</evidence>
<keyword evidence="3" id="KW-0677">Repeat</keyword>
<dbReference type="EMBL" id="JAWWNJ010000206">
    <property type="protein sequence ID" value="KAK6971658.1"/>
    <property type="molecule type" value="Genomic_DNA"/>
</dbReference>
<sequence length="305" mass="33610">MSAVHSTLKEKTYSLKAKLEGHCGAILRLQATDDGRLLASGGTDGTKVWDVGSLRELEAPGWSELRGATTALVWVKRDDDLSEGLFYGTEHGFLVCWKEAKRDVRPPAEVTGLAFDAPTNRLAVCHRGGVVQLYTVNKAMAINSVYSFEVKKFVPRAVAFGQMDGDERLVLLFGLTGGHIHKFKGNKGTLVGDAWSVGMNIGDVAIDHKKGVLCMDDPSYGPNLVRLDDCVPLKAFRNRVTKSRRVRNVAFGPECMTIITGSDNGVVNIFDRRSGKVVEKLRLHSHEWVQTVTVSFLLLLFEIEH</sequence>
<dbReference type="PANTHER" id="PTHR19848">
    <property type="entry name" value="WD40 REPEAT PROTEIN"/>
    <property type="match status" value="1"/>
</dbReference>
<evidence type="ECO:0000256" key="1">
    <source>
        <dbReference type="ARBA" id="ARBA00004123"/>
    </source>
</evidence>
<dbReference type="InterPro" id="IPR015943">
    <property type="entry name" value="WD40/YVTN_repeat-like_dom_sf"/>
</dbReference>
<dbReference type="Pfam" id="PF00400">
    <property type="entry name" value="WD40"/>
    <property type="match status" value="2"/>
</dbReference>
<dbReference type="InterPro" id="IPR036322">
    <property type="entry name" value="WD40_repeat_dom_sf"/>
</dbReference>
<organism evidence="5 6">
    <name type="scientific">Favolaschia claudopus</name>
    <dbReference type="NCBI Taxonomy" id="2862362"/>
    <lineage>
        <taxon>Eukaryota</taxon>
        <taxon>Fungi</taxon>
        <taxon>Dikarya</taxon>
        <taxon>Basidiomycota</taxon>
        <taxon>Agaricomycotina</taxon>
        <taxon>Agaricomycetes</taxon>
        <taxon>Agaricomycetidae</taxon>
        <taxon>Agaricales</taxon>
        <taxon>Marasmiineae</taxon>
        <taxon>Mycenaceae</taxon>
        <taxon>Favolaschia</taxon>
    </lineage>
</organism>
<proteinExistence type="predicted"/>
<accession>A0AAV9Z4X9</accession>
<dbReference type="AlphaFoldDB" id="A0AAV9Z4X9"/>
<keyword evidence="4" id="KW-0539">Nucleus</keyword>
<reference evidence="5 6" key="1">
    <citation type="journal article" date="2024" name="J Genomics">
        <title>Draft genome sequencing and assembly of Favolaschia claudopus CIRM-BRFM 2984 isolated from oak limbs.</title>
        <authorList>
            <person name="Navarro D."/>
            <person name="Drula E."/>
            <person name="Chaduli D."/>
            <person name="Cazenave R."/>
            <person name="Ahrendt S."/>
            <person name="Wang J."/>
            <person name="Lipzen A."/>
            <person name="Daum C."/>
            <person name="Barry K."/>
            <person name="Grigoriev I.V."/>
            <person name="Favel A."/>
            <person name="Rosso M.N."/>
            <person name="Martin F."/>
        </authorList>
    </citation>
    <scope>NUCLEOTIDE SEQUENCE [LARGE SCALE GENOMIC DNA]</scope>
    <source>
        <strain evidence="5 6">CIRM-BRFM 2984</strain>
    </source>
</reference>
<comment type="subcellular location">
    <subcellularLocation>
        <location evidence="1">Nucleus</location>
    </subcellularLocation>
</comment>
<dbReference type="SUPFAM" id="SSF50978">
    <property type="entry name" value="WD40 repeat-like"/>
    <property type="match status" value="1"/>
</dbReference>
<dbReference type="InterPro" id="IPR001680">
    <property type="entry name" value="WD40_rpt"/>
</dbReference>
<gene>
    <name evidence="5" type="ORF">R3P38DRAFT_2586777</name>
</gene>
<name>A0AAV9Z4X9_9AGAR</name>
<comment type="caution">
    <text evidence="5">The sequence shown here is derived from an EMBL/GenBank/DDBJ whole genome shotgun (WGS) entry which is preliminary data.</text>
</comment>
<protein>
    <submittedName>
        <fullName evidence="5">WD40-repeat-containing domain protein</fullName>
    </submittedName>
</protein>
<dbReference type="SMART" id="SM00320">
    <property type="entry name" value="WD40"/>
    <property type="match status" value="3"/>
</dbReference>
<evidence type="ECO:0000256" key="3">
    <source>
        <dbReference type="ARBA" id="ARBA00022737"/>
    </source>
</evidence>
<keyword evidence="6" id="KW-1185">Reference proteome</keyword>
<keyword evidence="2" id="KW-0853">WD repeat</keyword>
<evidence type="ECO:0000313" key="5">
    <source>
        <dbReference type="EMBL" id="KAK6971658.1"/>
    </source>
</evidence>
<dbReference type="Gene3D" id="2.130.10.10">
    <property type="entry name" value="YVTN repeat-like/Quinoprotein amine dehydrogenase"/>
    <property type="match status" value="2"/>
</dbReference>
<dbReference type="Proteomes" id="UP001362999">
    <property type="component" value="Unassembled WGS sequence"/>
</dbReference>
<evidence type="ECO:0000313" key="6">
    <source>
        <dbReference type="Proteomes" id="UP001362999"/>
    </source>
</evidence>
<dbReference type="GO" id="GO:0000027">
    <property type="term" value="P:ribosomal large subunit assembly"/>
    <property type="evidence" value="ECO:0007669"/>
    <property type="project" value="TreeGrafter"/>
</dbReference>
<dbReference type="GO" id="GO:0005730">
    <property type="term" value="C:nucleolus"/>
    <property type="evidence" value="ECO:0007669"/>
    <property type="project" value="TreeGrafter"/>
</dbReference>